<dbReference type="InterPro" id="IPR022300">
    <property type="entry name" value="PPK2-rel_1"/>
</dbReference>
<organism evidence="3 4">
    <name type="scientific">Bifidobacterium biavatii DSM 23969</name>
    <dbReference type="NCBI Taxonomy" id="1437608"/>
    <lineage>
        <taxon>Bacteria</taxon>
        <taxon>Bacillati</taxon>
        <taxon>Actinomycetota</taxon>
        <taxon>Actinomycetes</taxon>
        <taxon>Bifidobacteriales</taxon>
        <taxon>Bifidobacteriaceae</taxon>
        <taxon>Bifidobacterium</taxon>
    </lineage>
</organism>
<gene>
    <name evidence="3" type="ORF">BBIA_2602</name>
</gene>
<dbReference type="GO" id="GO:0016776">
    <property type="term" value="F:phosphotransferase activity, phosphate group as acceptor"/>
    <property type="evidence" value="ECO:0007669"/>
    <property type="project" value="InterPro"/>
</dbReference>
<dbReference type="Proteomes" id="UP000029108">
    <property type="component" value="Unassembled WGS sequence"/>
</dbReference>
<dbReference type="eggNOG" id="COG2326">
    <property type="taxonomic scope" value="Bacteria"/>
</dbReference>
<keyword evidence="4" id="KW-1185">Reference proteome</keyword>
<comment type="caution">
    <text evidence="3">The sequence shown here is derived from an EMBL/GenBank/DDBJ whole genome shotgun (WGS) entry which is preliminary data.</text>
</comment>
<dbReference type="SUPFAM" id="SSF52540">
    <property type="entry name" value="P-loop containing nucleoside triphosphate hydrolases"/>
    <property type="match status" value="1"/>
</dbReference>
<evidence type="ECO:0000313" key="4">
    <source>
        <dbReference type="Proteomes" id="UP000029108"/>
    </source>
</evidence>
<feature type="region of interest" description="Disordered" evidence="1">
    <location>
        <begin position="1"/>
        <end position="45"/>
    </location>
</feature>
<dbReference type="PANTHER" id="PTHR34383">
    <property type="entry name" value="POLYPHOSPHATE:AMP PHOSPHOTRANSFERASE-RELATED"/>
    <property type="match status" value="1"/>
</dbReference>
<dbReference type="InterPro" id="IPR027417">
    <property type="entry name" value="P-loop_NTPase"/>
</dbReference>
<dbReference type="PANTHER" id="PTHR34383:SF3">
    <property type="entry name" value="POLYPHOSPHATE:AMP PHOSPHOTRANSFERASE"/>
    <property type="match status" value="1"/>
</dbReference>
<dbReference type="GO" id="GO:0016301">
    <property type="term" value="F:kinase activity"/>
    <property type="evidence" value="ECO:0007669"/>
    <property type="project" value="UniProtKB-KW"/>
</dbReference>
<dbReference type="Gene3D" id="3.40.50.300">
    <property type="entry name" value="P-loop containing nucleotide triphosphate hydrolases"/>
    <property type="match status" value="1"/>
</dbReference>
<evidence type="ECO:0000313" key="3">
    <source>
        <dbReference type="EMBL" id="KFI47760.1"/>
    </source>
</evidence>
<dbReference type="NCBIfam" id="TIGR03709">
    <property type="entry name" value="PPK2_rel_1"/>
    <property type="match status" value="1"/>
</dbReference>
<accession>A0A086ZML0</accession>
<name>A0A086ZML0_9BIFI</name>
<dbReference type="EMBL" id="JGYN01000032">
    <property type="protein sequence ID" value="KFI47760.1"/>
    <property type="molecule type" value="Genomic_DNA"/>
</dbReference>
<keyword evidence="3" id="KW-0808">Transferase</keyword>
<reference evidence="3 4" key="1">
    <citation type="submission" date="2014-03" db="EMBL/GenBank/DDBJ databases">
        <title>Genomics of Bifidobacteria.</title>
        <authorList>
            <person name="Ventura M."/>
            <person name="Milani C."/>
            <person name="Lugli G.A."/>
        </authorList>
    </citation>
    <scope>NUCLEOTIDE SEQUENCE [LARGE SCALE GENOMIC DNA]</scope>
    <source>
        <strain evidence="3 4">DSM 23969</strain>
    </source>
</reference>
<dbReference type="AlphaFoldDB" id="A0A086ZML0"/>
<proteinExistence type="predicted"/>
<sequence>MHRRIVDMGKDDKKTDAKDGGKVNKAVKPDKFDRDKDKTTKPDKRIDKTLKRAEDRIGAIEASTTVAERLANAAKSSELLSAVWSLPPAQRLMFHHGVNANDVIGDSTPGFDGDKDDAERFIALSSSEIARYQNLLYANGVKGSRRRLLIVLQGMDASGKGGIVKHVFRQGNPMGIHYHGFGKPSAEELAHGFLWRVERELPDPGWISVFDRSHYEDIVMPHVYGTVPEAEWRARYDLINEFERNLVADGCAIIKIFLVVSKDEQKRHFLSRLEDPTKFWKFDVSDLDARDRWDDYMAAWQEVFEHTSTQSAPWYLVPADNRWYSRAVVSELLRTTLKNMNMTWPPLDAGVDPVEARRRLG</sequence>
<keyword evidence="3" id="KW-0418">Kinase</keyword>
<protein>
    <submittedName>
        <fullName evidence="3">Polyphosphate kinase</fullName>
    </submittedName>
</protein>
<dbReference type="InterPro" id="IPR022488">
    <property type="entry name" value="PPK2-related"/>
</dbReference>
<evidence type="ECO:0000256" key="1">
    <source>
        <dbReference type="SAM" id="MobiDB-lite"/>
    </source>
</evidence>
<evidence type="ECO:0000259" key="2">
    <source>
        <dbReference type="Pfam" id="PF03976"/>
    </source>
</evidence>
<dbReference type="GO" id="GO:0006797">
    <property type="term" value="P:polyphosphate metabolic process"/>
    <property type="evidence" value="ECO:0007669"/>
    <property type="project" value="InterPro"/>
</dbReference>
<dbReference type="Pfam" id="PF03976">
    <property type="entry name" value="PPK2"/>
    <property type="match status" value="1"/>
</dbReference>
<feature type="domain" description="Polyphosphate kinase-2-related" evidence="2">
    <location>
        <begin position="115"/>
        <end position="342"/>
    </location>
</feature>